<gene>
    <name evidence="2" type="ORF">BCR33DRAFT_740378</name>
</gene>
<sequence length="170" mass="19223">MPRKTPRKTNVIMKGLSVSRSRVGQQGRWLWYHIQHLVSIAFCAGSLFNAIDTVTMLADGLIEGEWEFEDWAKVLTEAGFEGGFWGSTQILIPYLWLEGSTFTWCKNTFLHQVKVDPLKDLIKNAGDLNPNVSSLQFLTQNVSSHIASVADYIHTNKPRRSVCMVYKTSS</sequence>
<organism evidence="2 3">
    <name type="scientific">Rhizoclosmatium globosum</name>
    <dbReference type="NCBI Taxonomy" id="329046"/>
    <lineage>
        <taxon>Eukaryota</taxon>
        <taxon>Fungi</taxon>
        <taxon>Fungi incertae sedis</taxon>
        <taxon>Chytridiomycota</taxon>
        <taxon>Chytridiomycota incertae sedis</taxon>
        <taxon>Chytridiomycetes</taxon>
        <taxon>Chytridiales</taxon>
        <taxon>Chytriomycetaceae</taxon>
        <taxon>Rhizoclosmatium</taxon>
    </lineage>
</organism>
<feature type="transmembrane region" description="Helical" evidence="1">
    <location>
        <begin position="29"/>
        <end position="48"/>
    </location>
</feature>
<protein>
    <submittedName>
        <fullName evidence="2">Uncharacterized protein</fullName>
    </submittedName>
</protein>
<evidence type="ECO:0000313" key="2">
    <source>
        <dbReference type="EMBL" id="ORY40555.1"/>
    </source>
</evidence>
<reference evidence="2 3" key="1">
    <citation type="submission" date="2016-07" db="EMBL/GenBank/DDBJ databases">
        <title>Pervasive Adenine N6-methylation of Active Genes in Fungi.</title>
        <authorList>
            <consortium name="DOE Joint Genome Institute"/>
            <person name="Mondo S.J."/>
            <person name="Dannebaum R.O."/>
            <person name="Kuo R.C."/>
            <person name="Labutti K."/>
            <person name="Haridas S."/>
            <person name="Kuo A."/>
            <person name="Salamov A."/>
            <person name="Ahrendt S.R."/>
            <person name="Lipzen A."/>
            <person name="Sullivan W."/>
            <person name="Andreopoulos W.B."/>
            <person name="Clum A."/>
            <person name="Lindquist E."/>
            <person name="Daum C."/>
            <person name="Ramamoorthy G.K."/>
            <person name="Gryganskyi A."/>
            <person name="Culley D."/>
            <person name="Magnuson J.K."/>
            <person name="James T.Y."/>
            <person name="O'Malley M.A."/>
            <person name="Stajich J.E."/>
            <person name="Spatafora J.W."/>
            <person name="Visel A."/>
            <person name="Grigoriev I.V."/>
        </authorList>
    </citation>
    <scope>NUCLEOTIDE SEQUENCE [LARGE SCALE GENOMIC DNA]</scope>
    <source>
        <strain evidence="2 3">JEL800</strain>
    </source>
</reference>
<dbReference type="AlphaFoldDB" id="A0A1Y2C2L3"/>
<evidence type="ECO:0000313" key="3">
    <source>
        <dbReference type="Proteomes" id="UP000193642"/>
    </source>
</evidence>
<keyword evidence="3" id="KW-1185">Reference proteome</keyword>
<proteinExistence type="predicted"/>
<comment type="caution">
    <text evidence="2">The sequence shown here is derived from an EMBL/GenBank/DDBJ whole genome shotgun (WGS) entry which is preliminary data.</text>
</comment>
<keyword evidence="1" id="KW-1133">Transmembrane helix</keyword>
<keyword evidence="1" id="KW-0472">Membrane</keyword>
<evidence type="ECO:0000256" key="1">
    <source>
        <dbReference type="SAM" id="Phobius"/>
    </source>
</evidence>
<accession>A0A1Y2C2L3</accession>
<name>A0A1Y2C2L3_9FUNG</name>
<dbReference type="Proteomes" id="UP000193642">
    <property type="component" value="Unassembled WGS sequence"/>
</dbReference>
<keyword evidence="1" id="KW-0812">Transmembrane</keyword>
<dbReference type="EMBL" id="MCGO01000035">
    <property type="protein sequence ID" value="ORY40555.1"/>
    <property type="molecule type" value="Genomic_DNA"/>
</dbReference>